<proteinExistence type="predicted"/>
<comment type="caution">
    <text evidence="1">The sequence shown here is derived from an EMBL/GenBank/DDBJ whole genome shotgun (WGS) entry which is preliminary data.</text>
</comment>
<organism evidence="1 2">
    <name type="scientific">Lacrimispora algidixylanolytica</name>
    <dbReference type="NCBI Taxonomy" id="94868"/>
    <lineage>
        <taxon>Bacteria</taxon>
        <taxon>Bacillati</taxon>
        <taxon>Bacillota</taxon>
        <taxon>Clostridia</taxon>
        <taxon>Lachnospirales</taxon>
        <taxon>Lachnospiraceae</taxon>
        <taxon>Lacrimispora</taxon>
    </lineage>
</organism>
<dbReference type="Proteomes" id="UP000284277">
    <property type="component" value="Unassembled WGS sequence"/>
</dbReference>
<keyword evidence="2" id="KW-1185">Reference proteome</keyword>
<sequence>MDRGSRAKQFMPFDALKGFREAVAEKERILVSKRDLSEEKKEELDWKLKQIQKEDIITVECYQNREYVQVTGMVTRMDDVGRALEIANRRIAYTDISDLKCDMFQE</sequence>
<protein>
    <recommendedName>
        <fullName evidence="3">YolD-like family protein</fullName>
    </recommendedName>
</protein>
<dbReference type="EMBL" id="MCIA01000033">
    <property type="protein sequence ID" value="RKD28883.1"/>
    <property type="molecule type" value="Genomic_DNA"/>
</dbReference>
<evidence type="ECO:0008006" key="3">
    <source>
        <dbReference type="Google" id="ProtNLM"/>
    </source>
</evidence>
<gene>
    <name evidence="1" type="ORF">BET01_09065</name>
</gene>
<accession>A0A419SUD4</accession>
<evidence type="ECO:0000313" key="2">
    <source>
        <dbReference type="Proteomes" id="UP000284277"/>
    </source>
</evidence>
<dbReference type="InterPro" id="IPR014962">
    <property type="entry name" value="YolD"/>
</dbReference>
<dbReference type="AlphaFoldDB" id="A0A419SUD4"/>
<reference evidence="1 2" key="1">
    <citation type="submission" date="2016-08" db="EMBL/GenBank/DDBJ databases">
        <title>A new outlook on sporulation: Clostridium algidixylanolyticum.</title>
        <authorList>
            <person name="Poppleton D.I."/>
            <person name="Gribaldo S."/>
        </authorList>
    </citation>
    <scope>NUCLEOTIDE SEQUENCE [LARGE SCALE GENOMIC DNA]</scope>
    <source>
        <strain evidence="1 2">SPL73</strain>
    </source>
</reference>
<name>A0A419SUD4_9FIRM</name>
<evidence type="ECO:0000313" key="1">
    <source>
        <dbReference type="EMBL" id="RKD28883.1"/>
    </source>
</evidence>
<dbReference type="Pfam" id="PF08863">
    <property type="entry name" value="YolD"/>
    <property type="match status" value="1"/>
</dbReference>